<organism evidence="2">
    <name type="scientific">marine sediment metagenome</name>
    <dbReference type="NCBI Taxonomy" id="412755"/>
    <lineage>
        <taxon>unclassified sequences</taxon>
        <taxon>metagenomes</taxon>
        <taxon>ecological metagenomes</taxon>
    </lineage>
</organism>
<dbReference type="AlphaFoldDB" id="A0A0F9FKC1"/>
<protein>
    <recommendedName>
        <fullName evidence="1">ParB-like N-terminal domain-containing protein</fullName>
    </recommendedName>
</protein>
<reference evidence="2" key="1">
    <citation type="journal article" date="2015" name="Nature">
        <title>Complex archaea that bridge the gap between prokaryotes and eukaryotes.</title>
        <authorList>
            <person name="Spang A."/>
            <person name="Saw J.H."/>
            <person name="Jorgensen S.L."/>
            <person name="Zaremba-Niedzwiedzka K."/>
            <person name="Martijn J."/>
            <person name="Lind A.E."/>
            <person name="van Eijk R."/>
            <person name="Schleper C."/>
            <person name="Guy L."/>
            <person name="Ettema T.J."/>
        </authorList>
    </citation>
    <scope>NUCLEOTIDE SEQUENCE</scope>
</reference>
<proteinExistence type="predicted"/>
<dbReference type="InterPro" id="IPR003115">
    <property type="entry name" value="ParB_N"/>
</dbReference>
<gene>
    <name evidence="2" type="ORF">LCGC14_2232430</name>
</gene>
<dbReference type="SMART" id="SM00470">
    <property type="entry name" value="ParB"/>
    <property type="match status" value="1"/>
</dbReference>
<comment type="caution">
    <text evidence="2">The sequence shown here is derived from an EMBL/GenBank/DDBJ whole genome shotgun (WGS) entry which is preliminary data.</text>
</comment>
<dbReference type="Pfam" id="PF02195">
    <property type="entry name" value="ParB_N"/>
    <property type="match status" value="1"/>
</dbReference>
<dbReference type="SUPFAM" id="SSF110849">
    <property type="entry name" value="ParB/Sulfiredoxin"/>
    <property type="match status" value="1"/>
</dbReference>
<dbReference type="InterPro" id="IPR036086">
    <property type="entry name" value="ParB/Sulfiredoxin_sf"/>
</dbReference>
<feature type="domain" description="ParB-like N-terminal" evidence="1">
    <location>
        <begin position="107"/>
        <end position="196"/>
    </location>
</feature>
<evidence type="ECO:0000259" key="1">
    <source>
        <dbReference type="SMART" id="SM00470"/>
    </source>
</evidence>
<name>A0A0F9FKC1_9ZZZZ</name>
<dbReference type="EMBL" id="LAZR01030064">
    <property type="protein sequence ID" value="KKL57735.1"/>
    <property type="molecule type" value="Genomic_DNA"/>
</dbReference>
<dbReference type="Gene3D" id="3.90.1530.10">
    <property type="entry name" value="Conserved hypothetical protein from pyrococcus furiosus pfu- 392566-001, ParB domain"/>
    <property type="match status" value="1"/>
</dbReference>
<evidence type="ECO:0000313" key="2">
    <source>
        <dbReference type="EMBL" id="KKL57735.1"/>
    </source>
</evidence>
<sequence length="296" mass="33208">MTFDPRDADHAYLAARIGLYEASGRAVVLRPVRPEDVRARRRPRGPKRLEPAHVLINWNTYGEKSYPGNRPPRLAAKRAAKRGLTSLTRSSPRPPASRCRRMKLAIEYVRPDALVPAPYNPRRISDEALKRLGRLLDEHGFVDPIVARREDRLVIGGHQRLKANALRKTPDELVPVVFVEGVSDERAKALNIALNNPAAQGEYDLPKLGELLAELDTGPLDVPEVTGLDNDEVERIIKSLEGLTPVEVPETPTDPSAAEVVLIFELSAEQYRRLKGDFDRLISEYDLSCHVRMDEQ</sequence>
<accession>A0A0F9FKC1</accession>